<keyword evidence="1" id="KW-0493">Microtubule</keyword>
<keyword evidence="8" id="KW-1185">Reference proteome</keyword>
<dbReference type="GO" id="GO:0005874">
    <property type="term" value="C:microtubule"/>
    <property type="evidence" value="ECO:0007669"/>
    <property type="project" value="UniProtKB-KW"/>
</dbReference>
<keyword evidence="2" id="KW-0547">Nucleotide-binding</keyword>
<evidence type="ECO:0000256" key="5">
    <source>
        <dbReference type="ARBA" id="ARBA00023175"/>
    </source>
</evidence>
<comment type="caution">
    <text evidence="7">The sequence shown here is derived from an EMBL/GenBank/DDBJ whole genome shotgun (WGS) entry which is preliminary data.</text>
</comment>
<dbReference type="PANTHER" id="PTHR37739:SF8">
    <property type="entry name" value="KINESIN-LIKE PROTEIN KIN-12D"/>
    <property type="match status" value="1"/>
</dbReference>
<evidence type="ECO:0000256" key="1">
    <source>
        <dbReference type="ARBA" id="ARBA00022701"/>
    </source>
</evidence>
<dbReference type="EMBL" id="JAJAGQ010000022">
    <property type="protein sequence ID" value="KAJ8530114.1"/>
    <property type="molecule type" value="Genomic_DNA"/>
</dbReference>
<evidence type="ECO:0000256" key="2">
    <source>
        <dbReference type="ARBA" id="ARBA00022741"/>
    </source>
</evidence>
<keyword evidence="5" id="KW-0505">Motor protein</keyword>
<evidence type="ECO:0000256" key="3">
    <source>
        <dbReference type="ARBA" id="ARBA00022840"/>
    </source>
</evidence>
<evidence type="ECO:0000256" key="6">
    <source>
        <dbReference type="SAM" id="Coils"/>
    </source>
</evidence>
<evidence type="ECO:0000313" key="7">
    <source>
        <dbReference type="EMBL" id="KAJ8530114.1"/>
    </source>
</evidence>
<gene>
    <name evidence="7" type="ORF">K7X08_036949</name>
</gene>
<proteinExistence type="predicted"/>
<protein>
    <submittedName>
        <fullName evidence="7">Uncharacterized protein</fullName>
    </submittedName>
</protein>
<dbReference type="GO" id="GO:0005524">
    <property type="term" value="F:ATP binding"/>
    <property type="evidence" value="ECO:0007669"/>
    <property type="project" value="UniProtKB-KW"/>
</dbReference>
<dbReference type="Proteomes" id="UP001152561">
    <property type="component" value="Unassembled WGS sequence"/>
</dbReference>
<evidence type="ECO:0000256" key="4">
    <source>
        <dbReference type="ARBA" id="ARBA00023054"/>
    </source>
</evidence>
<keyword evidence="3" id="KW-0067">ATP-binding</keyword>
<dbReference type="OrthoDB" id="10638113at2759"/>
<keyword evidence="4 6" id="KW-0175">Coiled coil</keyword>
<reference evidence="8" key="1">
    <citation type="journal article" date="2023" name="Proc. Natl. Acad. Sci. U.S.A.">
        <title>Genomic and structural basis for evolution of tropane alkaloid biosynthesis.</title>
        <authorList>
            <person name="Wanga Y.-J."/>
            <person name="Taina T."/>
            <person name="Yua J.-Y."/>
            <person name="Lia J."/>
            <person name="Xua B."/>
            <person name="Chenc J."/>
            <person name="D'Auriad J.C."/>
            <person name="Huanga J.-P."/>
            <person name="Huanga S.-X."/>
        </authorList>
    </citation>
    <scope>NUCLEOTIDE SEQUENCE [LARGE SCALE GENOMIC DNA]</scope>
    <source>
        <strain evidence="8">cv. KIB-2019</strain>
    </source>
</reference>
<dbReference type="AlphaFoldDB" id="A0A9Q1LAM5"/>
<organism evidence="7 8">
    <name type="scientific">Anisodus acutangulus</name>
    <dbReference type="NCBI Taxonomy" id="402998"/>
    <lineage>
        <taxon>Eukaryota</taxon>
        <taxon>Viridiplantae</taxon>
        <taxon>Streptophyta</taxon>
        <taxon>Embryophyta</taxon>
        <taxon>Tracheophyta</taxon>
        <taxon>Spermatophyta</taxon>
        <taxon>Magnoliopsida</taxon>
        <taxon>eudicotyledons</taxon>
        <taxon>Gunneridae</taxon>
        <taxon>Pentapetalae</taxon>
        <taxon>asterids</taxon>
        <taxon>lamiids</taxon>
        <taxon>Solanales</taxon>
        <taxon>Solanaceae</taxon>
        <taxon>Solanoideae</taxon>
        <taxon>Hyoscyameae</taxon>
        <taxon>Anisodus</taxon>
    </lineage>
</organism>
<sequence length="216" mass="24808">MKAVVNEDSSADITALKHEIRLLKEELSSLKRQNVSRALSFGQTTISGDSRLEDDSSYDEKALETDQHGSLIRKEAKGIFKSLETTLAGSLRREQMALKLLSNNLKLKLSSFNRLQIAIYWRNSALTEEIQLLHSKVDRNPEVTRFACENIRLLEELWRYQDFYEGEREILLAEVSNLRDQLLTNIDGNLKQHSHLDMNIPSQESIHACDKQTTLH</sequence>
<evidence type="ECO:0000313" key="8">
    <source>
        <dbReference type="Proteomes" id="UP001152561"/>
    </source>
</evidence>
<feature type="coiled-coil region" evidence="6">
    <location>
        <begin position="6"/>
        <end position="33"/>
    </location>
</feature>
<name>A0A9Q1LAM5_9SOLA</name>
<accession>A0A9Q1LAM5</accession>
<dbReference type="InterPro" id="IPR044986">
    <property type="entry name" value="KIF15/KIN-12"/>
</dbReference>
<dbReference type="PANTHER" id="PTHR37739">
    <property type="entry name" value="KINESIN-LIKE PROTEIN KIN-12D"/>
    <property type="match status" value="1"/>
</dbReference>